<dbReference type="PANTHER" id="PTHR43153:SF1">
    <property type="entry name" value="ELECTRON TRANSFER FLAVOPROTEIN SUBUNIT ALPHA, MITOCHONDRIAL"/>
    <property type="match status" value="1"/>
</dbReference>
<dbReference type="OrthoDB" id="9770286at2"/>
<evidence type="ECO:0000259" key="4">
    <source>
        <dbReference type="SMART" id="SM00893"/>
    </source>
</evidence>
<dbReference type="InterPro" id="IPR033947">
    <property type="entry name" value="ETF_alpha_N"/>
</dbReference>
<dbReference type="InterPro" id="IPR014729">
    <property type="entry name" value="Rossmann-like_a/b/a_fold"/>
</dbReference>
<dbReference type="PIRSF" id="PIRSF000089">
    <property type="entry name" value="Electra_flavoP_a"/>
    <property type="match status" value="1"/>
</dbReference>
<keyword evidence="2" id="KW-0285">Flavoprotein</keyword>
<dbReference type="SUPFAM" id="SSF52402">
    <property type="entry name" value="Adenine nucleotide alpha hydrolases-like"/>
    <property type="match status" value="1"/>
</dbReference>
<evidence type="ECO:0000313" key="5">
    <source>
        <dbReference type="EMBL" id="SDD64086.1"/>
    </source>
</evidence>
<feature type="binding site" evidence="3">
    <location>
        <position position="293"/>
    </location>
    <ligand>
        <name>FAD</name>
        <dbReference type="ChEBI" id="CHEBI:57692"/>
    </ligand>
</feature>
<reference evidence="5 6" key="1">
    <citation type="submission" date="2016-10" db="EMBL/GenBank/DDBJ databases">
        <authorList>
            <person name="de Groot N.N."/>
        </authorList>
    </citation>
    <scope>NUCLEOTIDE SEQUENCE [LARGE SCALE GENOMIC DNA]</scope>
    <source>
        <strain evidence="5 6">DSM 20475</strain>
    </source>
</reference>
<accession>A0A1G6WG94</accession>
<dbReference type="EMBL" id="FNAF01000005">
    <property type="protein sequence ID" value="SDD64086.1"/>
    <property type="molecule type" value="Genomic_DNA"/>
</dbReference>
<gene>
    <name evidence="5" type="ORF">SAMN04489866_10522</name>
</gene>
<evidence type="ECO:0000256" key="2">
    <source>
        <dbReference type="ARBA" id="ARBA00022630"/>
    </source>
</evidence>
<dbReference type="Proteomes" id="UP000198995">
    <property type="component" value="Unassembled WGS sequence"/>
</dbReference>
<feature type="binding site" evidence="3">
    <location>
        <begin position="241"/>
        <end position="242"/>
    </location>
    <ligand>
        <name>FAD</name>
        <dbReference type="ChEBI" id="CHEBI:57692"/>
    </ligand>
</feature>
<dbReference type="Gene3D" id="3.40.50.620">
    <property type="entry name" value="HUPs"/>
    <property type="match status" value="1"/>
</dbReference>
<dbReference type="InterPro" id="IPR014731">
    <property type="entry name" value="ETF_asu_C"/>
</dbReference>
<dbReference type="InterPro" id="IPR001308">
    <property type="entry name" value="ETF_a/FixB"/>
</dbReference>
<dbReference type="RefSeq" id="WP_091791702.1">
    <property type="nucleotide sequence ID" value="NZ_FNAF01000005.1"/>
</dbReference>
<dbReference type="CDD" id="cd01715">
    <property type="entry name" value="ETF_alpha"/>
    <property type="match status" value="1"/>
</dbReference>
<keyword evidence="3" id="KW-0274">FAD</keyword>
<dbReference type="GO" id="GO:0033539">
    <property type="term" value="P:fatty acid beta-oxidation using acyl-CoA dehydrogenase"/>
    <property type="evidence" value="ECO:0007669"/>
    <property type="project" value="TreeGrafter"/>
</dbReference>
<organism evidence="5 6">
    <name type="scientific">Peptococcus niger</name>
    <dbReference type="NCBI Taxonomy" id="2741"/>
    <lineage>
        <taxon>Bacteria</taxon>
        <taxon>Bacillati</taxon>
        <taxon>Bacillota</taxon>
        <taxon>Clostridia</taxon>
        <taxon>Eubacteriales</taxon>
        <taxon>Peptococcaceae</taxon>
        <taxon>Peptococcus</taxon>
    </lineage>
</organism>
<protein>
    <submittedName>
        <fullName evidence="5">Electron transfer flavoprotein alpha subunit apoprotein</fullName>
    </submittedName>
</protein>
<feature type="domain" description="Electron transfer flavoprotein alpha/beta-subunit N-terminal" evidence="4">
    <location>
        <begin position="9"/>
        <end position="199"/>
    </location>
</feature>
<dbReference type="AlphaFoldDB" id="A0A1G6WG94"/>
<keyword evidence="6" id="KW-1185">Reference proteome</keyword>
<dbReference type="GO" id="GO:0009055">
    <property type="term" value="F:electron transfer activity"/>
    <property type="evidence" value="ECO:0007669"/>
    <property type="project" value="InterPro"/>
</dbReference>
<comment type="similarity">
    <text evidence="1">Belongs to the ETF alpha-subunit/FixB family.</text>
</comment>
<dbReference type="SMART" id="SM00893">
    <property type="entry name" value="ETF"/>
    <property type="match status" value="1"/>
</dbReference>
<feature type="binding site" evidence="3">
    <location>
        <begin position="255"/>
        <end position="259"/>
    </location>
    <ligand>
        <name>FAD</name>
        <dbReference type="ChEBI" id="CHEBI:57692"/>
    </ligand>
</feature>
<proteinExistence type="inferred from homology"/>
<dbReference type="PANTHER" id="PTHR43153">
    <property type="entry name" value="ELECTRON TRANSFER FLAVOPROTEIN ALPHA"/>
    <property type="match status" value="1"/>
</dbReference>
<dbReference type="GO" id="GO:0050660">
    <property type="term" value="F:flavin adenine dinucleotide binding"/>
    <property type="evidence" value="ECO:0007669"/>
    <property type="project" value="InterPro"/>
</dbReference>
<dbReference type="InterPro" id="IPR029035">
    <property type="entry name" value="DHS-like_NAD/FAD-binding_dom"/>
</dbReference>
<evidence type="ECO:0000256" key="1">
    <source>
        <dbReference type="ARBA" id="ARBA00005817"/>
    </source>
</evidence>
<dbReference type="Gene3D" id="3.40.50.1220">
    <property type="entry name" value="TPP-binding domain"/>
    <property type="match status" value="1"/>
</dbReference>
<sequence length="329" mass="34346">MSLGDGKNVLVFVEVVDGAPVNNAMEALGLGRELAQAKGEEVCAVVIGSDIDAAAEACAKGGADKVFTVAQDAWQLEAYASILGQLIEKYAPALVLAAANQNGKDLEALLADRFNTVAVSDLVGARIEDGALIMTTPLYGGGVWNDVKVEGHPKFATVRSGTGKKVPAEEATSGEIVKEDVSPEADLLRTKIADTVKEVAETVNLEEAEIVVVGGRGMGSKENFKLVHDLADVLGGVVGGTRPVVEDEWVPHPQQVGQSGKIVSPKFYVGCGVSGATQHLTGILGSDFILAINKDEEAPIFDVADCGIVGDVNVIIPLLMDEFKKAKQA</sequence>
<feature type="binding site" evidence="3">
    <location>
        <position position="216"/>
    </location>
    <ligand>
        <name>FAD</name>
        <dbReference type="ChEBI" id="CHEBI:57692"/>
    </ligand>
</feature>
<dbReference type="STRING" id="2741.SAMN04489866_10522"/>
<dbReference type="InterPro" id="IPR014730">
    <property type="entry name" value="ETF_a/b_N"/>
</dbReference>
<feature type="binding site" evidence="3">
    <location>
        <begin position="272"/>
        <end position="279"/>
    </location>
    <ligand>
        <name>FAD</name>
        <dbReference type="ChEBI" id="CHEBI:57692"/>
    </ligand>
</feature>
<dbReference type="SUPFAM" id="SSF52467">
    <property type="entry name" value="DHS-like NAD/FAD-binding domain"/>
    <property type="match status" value="1"/>
</dbReference>
<evidence type="ECO:0000256" key="3">
    <source>
        <dbReference type="PIRSR" id="PIRSR000089-1"/>
    </source>
</evidence>
<name>A0A1G6WG94_PEPNI</name>
<dbReference type="Pfam" id="PF00766">
    <property type="entry name" value="ETF_alpha"/>
    <property type="match status" value="1"/>
</dbReference>
<evidence type="ECO:0000313" key="6">
    <source>
        <dbReference type="Proteomes" id="UP000198995"/>
    </source>
</evidence>
<dbReference type="Pfam" id="PF01012">
    <property type="entry name" value="ETF"/>
    <property type="match status" value="1"/>
</dbReference>
<comment type="cofactor">
    <cofactor evidence="3">
        <name>FAD</name>
        <dbReference type="ChEBI" id="CHEBI:57692"/>
    </cofactor>
    <text evidence="3">Binds 1 FAD per dimer.</text>
</comment>